<dbReference type="RefSeq" id="WP_146562988.1">
    <property type="nucleotide sequence ID" value="NZ_VIGW01000010.1"/>
</dbReference>
<sequence>MTTTEPTLLGIFAEAGVLGPADVHVASTLGRLGGESDEAVLLAAALATRAVRLGSVCLELSRLRDVAVDGEGEVDVAALPWPEDAAVLDGLRRSPLVVGANAGPLRPLRLVGDELLYLDRYHRQEETVRAILDARGGAAPGVDPARLRAGLLARFPEPGPDRQRLAAAASVLGQTTVLAGGPGTGKTYTVARILALLFDQHGPELRIGLAAPTGRAAAQLAGEVRAQGATLGLPREIPAQTIHRMLGFKPGNASRFRHDATNHLPYDVVVVDETSMVSLTIMCRLLEALRPEARLILVGDPDQLASVDAGAVLGDLVARGVTTAPSPELEALLADESERPGGDEAGIDPAELADARRGVVRLRRGRRFTGALGELADAVRRGDADRVVELARYGGDGAIEWCEPDDLAGLRADVKEASEVTVGAAQRGDAAEAAAGVQLHRVLCAHSEGPSGVTRWAQLAEEWAGVRGGGVGWYAGQPLLVTANDYDAKVYNGDVGVVIAHDGDPADLRAAFARGGDVALLYPNQLVAVRTVYAMTIHRSQGSQYEAVSVVIPPADSRLLTRELLYTAITRARQRVRLVGGEEALRAGVGRQVLRASGLRGDTRAGLAPPRPRDVR</sequence>
<comment type="caution">
    <text evidence="13">The sequence shown here is derived from an EMBL/GenBank/DDBJ whole genome shotgun (WGS) entry which is preliminary data.</text>
</comment>
<dbReference type="PANTHER" id="PTHR43788">
    <property type="entry name" value="DNA2/NAM7 HELICASE FAMILY MEMBER"/>
    <property type="match status" value="1"/>
</dbReference>
<accession>A0A5C5R6F4</accession>
<evidence type="ECO:0000256" key="11">
    <source>
        <dbReference type="HAMAP-Rule" id="MF_01487"/>
    </source>
</evidence>
<name>A0A5C5R6F4_9ACTN</name>
<comment type="catalytic activity">
    <reaction evidence="11">
        <text>ATP + H2O = ADP + phosphate + H(+)</text>
        <dbReference type="Rhea" id="RHEA:13065"/>
        <dbReference type="ChEBI" id="CHEBI:15377"/>
        <dbReference type="ChEBI" id="CHEBI:15378"/>
        <dbReference type="ChEBI" id="CHEBI:30616"/>
        <dbReference type="ChEBI" id="CHEBI:43474"/>
        <dbReference type="ChEBI" id="CHEBI:456216"/>
        <dbReference type="EC" id="5.6.2.3"/>
    </reaction>
</comment>
<dbReference type="GO" id="GO:0017116">
    <property type="term" value="F:single-stranded DNA helicase activity"/>
    <property type="evidence" value="ECO:0007669"/>
    <property type="project" value="TreeGrafter"/>
</dbReference>
<evidence type="ECO:0000256" key="4">
    <source>
        <dbReference type="ARBA" id="ARBA00022801"/>
    </source>
</evidence>
<keyword evidence="6 11" id="KW-0269">Exonuclease</keyword>
<dbReference type="SUPFAM" id="SSF52540">
    <property type="entry name" value="P-loop containing nucleoside triphosphate hydrolases"/>
    <property type="match status" value="1"/>
</dbReference>
<keyword evidence="8 11" id="KW-0238">DNA-binding</keyword>
<dbReference type="GO" id="GO:0009338">
    <property type="term" value="C:exodeoxyribonuclease V complex"/>
    <property type="evidence" value="ECO:0007669"/>
    <property type="project" value="InterPro"/>
</dbReference>
<dbReference type="InterPro" id="IPR050534">
    <property type="entry name" value="Coronavir_polyprotein_1ab"/>
</dbReference>
<dbReference type="PANTHER" id="PTHR43788:SF6">
    <property type="entry name" value="DNA HELICASE B"/>
    <property type="match status" value="1"/>
</dbReference>
<keyword evidence="14" id="KW-1185">Reference proteome</keyword>
<keyword evidence="7 11" id="KW-0067">ATP-binding</keyword>
<dbReference type="Pfam" id="PF21185">
    <property type="entry name" value="RecD_N"/>
    <property type="match status" value="1"/>
</dbReference>
<dbReference type="Pfam" id="PF13538">
    <property type="entry name" value="UvrD_C_2"/>
    <property type="match status" value="1"/>
</dbReference>
<dbReference type="Proteomes" id="UP000317291">
    <property type="component" value="Unassembled WGS sequence"/>
</dbReference>
<keyword evidence="3 11" id="KW-0227">DNA damage</keyword>
<protein>
    <recommendedName>
        <fullName evidence="11">RecBCD enzyme subunit RecD</fullName>
        <ecNumber evidence="11">5.6.2.3</ecNumber>
    </recommendedName>
    <alternativeName>
        <fullName evidence="11">DNA 5'-3' helicase subunit RecD</fullName>
    </alternativeName>
    <alternativeName>
        <fullName evidence="11">Exonuclease V subunit RecD</fullName>
        <shortName evidence="11">ExoV subunit RecD</shortName>
    </alternativeName>
    <alternativeName>
        <fullName evidence="11">Helicase/nuclease RecBCD subunit RecD</fullName>
    </alternativeName>
</protein>
<evidence type="ECO:0000259" key="12">
    <source>
        <dbReference type="SMART" id="SM00382"/>
    </source>
</evidence>
<dbReference type="CDD" id="cd18809">
    <property type="entry name" value="SF1_C_RecD"/>
    <property type="match status" value="1"/>
</dbReference>
<evidence type="ECO:0000313" key="13">
    <source>
        <dbReference type="EMBL" id="TWS18388.1"/>
    </source>
</evidence>
<evidence type="ECO:0000313" key="14">
    <source>
        <dbReference type="Proteomes" id="UP000317291"/>
    </source>
</evidence>
<dbReference type="EMBL" id="VIGW01000010">
    <property type="protein sequence ID" value="TWS18388.1"/>
    <property type="molecule type" value="Genomic_DNA"/>
</dbReference>
<gene>
    <name evidence="11 13" type="primary">recD</name>
    <name evidence="13" type="ORF">FK529_15980</name>
</gene>
<dbReference type="GO" id="GO:0043139">
    <property type="term" value="F:5'-3' DNA helicase activity"/>
    <property type="evidence" value="ECO:0007669"/>
    <property type="project" value="UniProtKB-UniRule"/>
</dbReference>
<feature type="binding site" evidence="11">
    <location>
        <begin position="180"/>
        <end position="187"/>
    </location>
    <ligand>
        <name>ATP</name>
        <dbReference type="ChEBI" id="CHEBI:30616"/>
    </ligand>
</feature>
<evidence type="ECO:0000256" key="5">
    <source>
        <dbReference type="ARBA" id="ARBA00022806"/>
    </source>
</evidence>
<keyword evidence="2 11" id="KW-0547">Nucleotide-binding</keyword>
<keyword evidence="1 11" id="KW-0540">Nuclease</keyword>
<evidence type="ECO:0000256" key="3">
    <source>
        <dbReference type="ARBA" id="ARBA00022763"/>
    </source>
</evidence>
<evidence type="ECO:0000256" key="7">
    <source>
        <dbReference type="ARBA" id="ARBA00022840"/>
    </source>
</evidence>
<dbReference type="GO" id="GO:0008854">
    <property type="term" value="F:exodeoxyribonuclease V activity"/>
    <property type="evidence" value="ECO:0007669"/>
    <property type="project" value="InterPro"/>
</dbReference>
<dbReference type="SMART" id="SM00382">
    <property type="entry name" value="AAA"/>
    <property type="match status" value="1"/>
</dbReference>
<dbReference type="HAMAP" id="MF_01487">
    <property type="entry name" value="RecD"/>
    <property type="match status" value="1"/>
</dbReference>
<keyword evidence="9 11" id="KW-0234">DNA repair</keyword>
<dbReference type="InterPro" id="IPR049550">
    <property type="entry name" value="RecD_N"/>
</dbReference>
<dbReference type="GO" id="GO:0005524">
    <property type="term" value="F:ATP binding"/>
    <property type="evidence" value="ECO:0007669"/>
    <property type="project" value="UniProtKB-UniRule"/>
</dbReference>
<dbReference type="InterPro" id="IPR041851">
    <property type="entry name" value="RecD_N_sf"/>
</dbReference>
<dbReference type="InterPro" id="IPR027785">
    <property type="entry name" value="UvrD-like_helicase_C"/>
</dbReference>
<evidence type="ECO:0000256" key="9">
    <source>
        <dbReference type="ARBA" id="ARBA00023204"/>
    </source>
</evidence>
<dbReference type="InterPro" id="IPR003593">
    <property type="entry name" value="AAA+_ATPase"/>
</dbReference>
<dbReference type="CDD" id="cd17933">
    <property type="entry name" value="DEXSc_RecD-like"/>
    <property type="match status" value="1"/>
</dbReference>
<evidence type="ECO:0000256" key="6">
    <source>
        <dbReference type="ARBA" id="ARBA00022839"/>
    </source>
</evidence>
<keyword evidence="5 11" id="KW-0347">Helicase</keyword>
<dbReference type="GO" id="GO:0016887">
    <property type="term" value="F:ATP hydrolysis activity"/>
    <property type="evidence" value="ECO:0007669"/>
    <property type="project" value="RHEA"/>
</dbReference>
<dbReference type="AlphaFoldDB" id="A0A5C5R6F4"/>
<comment type="subunit">
    <text evidence="11">Heterotrimer of RecB, RecC and RecD. All subunits contribute to DNA-binding.</text>
</comment>
<comment type="function">
    <text evidence="11">A helicase/nuclease that prepares dsDNA breaks (DSB) for recombinational DNA repair. Binds to DSBs and unwinds DNA via a highly rapid and processive ATP-dependent bidirectional helicase activity. Unwinds dsDNA until it encounters a Chi (crossover hotspot instigator) sequence from the 3' direction. Cuts ssDNA a few nucleotides 3' to the Chi site. The properties and activities of the enzyme are changed at Chi. The Chi-altered holoenzyme produces a long 3'-ssDNA overhang and facilitates RecA-binding to the ssDNA for homologous DNA recombination and repair. Holoenzyme degrades any linearized DNA that is unable to undergo homologous recombination. In the holoenzyme this subunit has ssDNA-dependent ATPase and 5'-3' helicase activity. When added to pre-assembled RecBC greatly stimulates nuclease activity and augments holoenzyme processivity. Negatively regulates the RecA-loading ability of RecBCD.</text>
</comment>
<keyword evidence="4 11" id="KW-0378">Hydrolase</keyword>
<dbReference type="InterPro" id="IPR006344">
    <property type="entry name" value="RecD"/>
</dbReference>
<comment type="miscellaneous">
    <text evidence="11">In the RecBCD complex, RecB has a slow 3'-5' helicase, an exonuclease activity and loads RecA onto ssDNA, RecD has a fast 5'-3' helicase activity, while RecC stimulates the ATPase and processivity of the RecB helicase and contributes to recognition of the Chi site.</text>
</comment>
<feature type="domain" description="AAA+ ATPase" evidence="12">
    <location>
        <begin position="172"/>
        <end position="366"/>
    </location>
</feature>
<dbReference type="EC" id="5.6.2.3" evidence="11"/>
<evidence type="ECO:0000256" key="2">
    <source>
        <dbReference type="ARBA" id="ARBA00022741"/>
    </source>
</evidence>
<dbReference type="Gene3D" id="1.10.10.1020">
    <property type="entry name" value="RecBCD complex, subunit RecD, N-terminal domain"/>
    <property type="match status" value="1"/>
</dbReference>
<reference evidence="13 14" key="1">
    <citation type="submission" date="2019-06" db="EMBL/GenBank/DDBJ databases">
        <title>Tsukamurella conjunctivitidis sp. nov., Tsukamurella assacharolytica sp. nov. and Tsukamurella sputae sp. nov. isolated from patients with conjunctivitis, bacteraemia (lymphoma) and respiratory infection (sputum) in Hong Kong.</title>
        <authorList>
            <person name="Teng J.L.L."/>
            <person name="Lee H.H."/>
            <person name="Fong J.Y.H."/>
            <person name="Fok K.M.N."/>
            <person name="Lau S.K.P."/>
            <person name="Woo P.C.Y."/>
        </authorList>
    </citation>
    <scope>NUCLEOTIDE SEQUENCE [LARGE SCALE GENOMIC DNA]</scope>
    <source>
        <strain evidence="13 14">HKU71</strain>
    </source>
</reference>
<evidence type="ECO:0000256" key="10">
    <source>
        <dbReference type="ARBA" id="ARBA00023235"/>
    </source>
</evidence>
<keyword evidence="10 11" id="KW-0413">Isomerase</keyword>
<evidence type="ECO:0000256" key="8">
    <source>
        <dbReference type="ARBA" id="ARBA00023125"/>
    </source>
</evidence>
<dbReference type="OrthoDB" id="9763659at2"/>
<dbReference type="Gene3D" id="3.40.50.300">
    <property type="entry name" value="P-loop containing nucleotide triphosphate hydrolases"/>
    <property type="match status" value="3"/>
</dbReference>
<dbReference type="NCBIfam" id="TIGR01447">
    <property type="entry name" value="recD"/>
    <property type="match status" value="1"/>
</dbReference>
<dbReference type="Pfam" id="PF13245">
    <property type="entry name" value="AAA_19"/>
    <property type="match status" value="1"/>
</dbReference>
<dbReference type="GO" id="GO:0003677">
    <property type="term" value="F:DNA binding"/>
    <property type="evidence" value="ECO:0007669"/>
    <property type="project" value="UniProtKB-UniRule"/>
</dbReference>
<dbReference type="InterPro" id="IPR027417">
    <property type="entry name" value="P-loop_NTPase"/>
</dbReference>
<organism evidence="13 14">
    <name type="scientific">Tsukamurella asaccharolytica</name>
    <dbReference type="NCBI Taxonomy" id="2592067"/>
    <lineage>
        <taxon>Bacteria</taxon>
        <taxon>Bacillati</taxon>
        <taxon>Actinomycetota</taxon>
        <taxon>Actinomycetes</taxon>
        <taxon>Mycobacteriales</taxon>
        <taxon>Tsukamurellaceae</taxon>
        <taxon>Tsukamurella</taxon>
    </lineage>
</organism>
<proteinExistence type="inferred from homology"/>
<comment type="similarity">
    <text evidence="11">Belongs to the RecD family.</text>
</comment>
<evidence type="ECO:0000256" key="1">
    <source>
        <dbReference type="ARBA" id="ARBA00022722"/>
    </source>
</evidence>
<dbReference type="GO" id="GO:0000724">
    <property type="term" value="P:double-strand break repair via homologous recombination"/>
    <property type="evidence" value="ECO:0007669"/>
    <property type="project" value="UniProtKB-UniRule"/>
</dbReference>